<evidence type="ECO:0000313" key="6">
    <source>
        <dbReference type="Proteomes" id="UP000573499"/>
    </source>
</evidence>
<dbReference type="SMART" id="SM00267">
    <property type="entry name" value="GGDEF"/>
    <property type="match status" value="1"/>
</dbReference>
<feature type="domain" description="GGDEF" evidence="4">
    <location>
        <begin position="152"/>
        <end position="278"/>
    </location>
</feature>
<dbReference type="SUPFAM" id="SSF55073">
    <property type="entry name" value="Nucleotide cyclase"/>
    <property type="match status" value="1"/>
</dbReference>
<evidence type="ECO:0000256" key="2">
    <source>
        <dbReference type="ARBA" id="ARBA00034247"/>
    </source>
</evidence>
<dbReference type="Pfam" id="PF00990">
    <property type="entry name" value="GGDEF"/>
    <property type="match status" value="1"/>
</dbReference>
<dbReference type="InterPro" id="IPR029787">
    <property type="entry name" value="Nucleotide_cyclase"/>
</dbReference>
<evidence type="ECO:0000259" key="4">
    <source>
        <dbReference type="PROSITE" id="PS50887"/>
    </source>
</evidence>
<dbReference type="InterPro" id="IPR043128">
    <property type="entry name" value="Rev_trsase/Diguanyl_cyclase"/>
</dbReference>
<dbReference type="Gene3D" id="3.30.70.270">
    <property type="match status" value="1"/>
</dbReference>
<dbReference type="GO" id="GO:0052621">
    <property type="term" value="F:diguanylate cyclase activity"/>
    <property type="evidence" value="ECO:0007669"/>
    <property type="project" value="UniProtKB-EC"/>
</dbReference>
<dbReference type="AlphaFoldDB" id="A0A7W2FDZ6"/>
<dbReference type="NCBIfam" id="TIGR00254">
    <property type="entry name" value="GGDEF"/>
    <property type="match status" value="1"/>
</dbReference>
<protein>
    <recommendedName>
        <fullName evidence="1">diguanylate cyclase</fullName>
        <ecNumber evidence="1">2.7.7.65</ecNumber>
    </recommendedName>
</protein>
<organism evidence="5 6">
    <name type="scientific">Rugamonas apoptosis</name>
    <dbReference type="NCBI Taxonomy" id="2758570"/>
    <lineage>
        <taxon>Bacteria</taxon>
        <taxon>Pseudomonadati</taxon>
        <taxon>Pseudomonadota</taxon>
        <taxon>Betaproteobacteria</taxon>
        <taxon>Burkholderiales</taxon>
        <taxon>Oxalobacteraceae</taxon>
        <taxon>Telluria group</taxon>
        <taxon>Rugamonas</taxon>
    </lineage>
</organism>
<evidence type="ECO:0000256" key="1">
    <source>
        <dbReference type="ARBA" id="ARBA00012528"/>
    </source>
</evidence>
<dbReference type="Proteomes" id="UP000573499">
    <property type="component" value="Unassembled WGS sequence"/>
</dbReference>
<dbReference type="PROSITE" id="PS50887">
    <property type="entry name" value="GGDEF"/>
    <property type="match status" value="1"/>
</dbReference>
<feature type="transmembrane region" description="Helical" evidence="3">
    <location>
        <begin position="62"/>
        <end position="82"/>
    </location>
</feature>
<keyword evidence="3" id="KW-0472">Membrane</keyword>
<dbReference type="CDD" id="cd01949">
    <property type="entry name" value="GGDEF"/>
    <property type="match status" value="1"/>
</dbReference>
<comment type="caution">
    <text evidence="5">The sequence shown here is derived from an EMBL/GenBank/DDBJ whole genome shotgun (WGS) entry which is preliminary data.</text>
</comment>
<sequence length="278" mass="30604">MRFSHFLSSVPLGRFRARTVLALSIVVMLGLCIVDIVTPTDIRLHVLYVFPLAAIAYHCPQVWMPVLGFVVAIIAQLLTVYLQQNFKTVFIIDGVLAVASSTLAVVLSRRLRASYIAIAQLADTDALTGLYNRRRFQSVIDAELRRQVRYGGVFSILAIDLNDFKRLNDTEGHHAGDQALVLLARTLQANTRKTDCVARLGGDEFAILMPQTTDENCAQVRKQLSIEIERAMISEGFSISASIGYVAFKVAPGSASAALQAADREMYKVKVARKSSTI</sequence>
<dbReference type="EC" id="2.7.7.65" evidence="1"/>
<keyword evidence="3" id="KW-1133">Transmembrane helix</keyword>
<dbReference type="RefSeq" id="WP_182156782.1">
    <property type="nucleotide sequence ID" value="NZ_JACEZU010000013.1"/>
</dbReference>
<dbReference type="InterPro" id="IPR050469">
    <property type="entry name" value="Diguanylate_Cyclase"/>
</dbReference>
<evidence type="ECO:0000313" key="5">
    <source>
        <dbReference type="EMBL" id="MBA5689992.1"/>
    </source>
</evidence>
<name>A0A7W2FDZ6_9BURK</name>
<dbReference type="EMBL" id="JACEZU010000013">
    <property type="protein sequence ID" value="MBA5689992.1"/>
    <property type="molecule type" value="Genomic_DNA"/>
</dbReference>
<dbReference type="PANTHER" id="PTHR45138">
    <property type="entry name" value="REGULATORY COMPONENTS OF SENSORY TRANSDUCTION SYSTEM"/>
    <property type="match status" value="1"/>
</dbReference>
<keyword evidence="3" id="KW-0812">Transmembrane</keyword>
<reference evidence="5 6" key="1">
    <citation type="submission" date="2020-07" db="EMBL/GenBank/DDBJ databases">
        <title>Novel species isolated from subtropical streams in China.</title>
        <authorList>
            <person name="Lu H."/>
        </authorList>
    </citation>
    <scope>NUCLEOTIDE SEQUENCE [LARGE SCALE GENOMIC DNA]</scope>
    <source>
        <strain evidence="5 6">LX47W</strain>
    </source>
</reference>
<dbReference type="InterPro" id="IPR000160">
    <property type="entry name" value="GGDEF_dom"/>
</dbReference>
<evidence type="ECO:0000256" key="3">
    <source>
        <dbReference type="SAM" id="Phobius"/>
    </source>
</evidence>
<dbReference type="FunFam" id="3.30.70.270:FF:000001">
    <property type="entry name" value="Diguanylate cyclase domain protein"/>
    <property type="match status" value="1"/>
</dbReference>
<comment type="catalytic activity">
    <reaction evidence="2">
        <text>2 GTP = 3',3'-c-di-GMP + 2 diphosphate</text>
        <dbReference type="Rhea" id="RHEA:24898"/>
        <dbReference type="ChEBI" id="CHEBI:33019"/>
        <dbReference type="ChEBI" id="CHEBI:37565"/>
        <dbReference type="ChEBI" id="CHEBI:58805"/>
        <dbReference type="EC" id="2.7.7.65"/>
    </reaction>
</comment>
<proteinExistence type="predicted"/>
<accession>A0A7W2FDZ6</accession>
<gene>
    <name evidence="5" type="ORF">H3H39_23370</name>
</gene>
<dbReference type="PANTHER" id="PTHR45138:SF9">
    <property type="entry name" value="DIGUANYLATE CYCLASE DGCM-RELATED"/>
    <property type="match status" value="1"/>
</dbReference>
<keyword evidence="6" id="KW-1185">Reference proteome</keyword>
<feature type="transmembrane region" description="Helical" evidence="3">
    <location>
        <begin position="20"/>
        <end position="42"/>
    </location>
</feature>
<feature type="transmembrane region" description="Helical" evidence="3">
    <location>
        <begin position="89"/>
        <end position="107"/>
    </location>
</feature>